<feature type="non-terminal residue" evidence="1">
    <location>
        <position position="22"/>
    </location>
</feature>
<accession>A0A382IX92</accession>
<evidence type="ECO:0000313" key="1">
    <source>
        <dbReference type="EMBL" id="SVC03181.1"/>
    </source>
</evidence>
<protein>
    <submittedName>
        <fullName evidence="1">Uncharacterized protein</fullName>
    </submittedName>
</protein>
<proteinExistence type="predicted"/>
<gene>
    <name evidence="1" type="ORF">METZ01_LOCUS256035</name>
</gene>
<sequence length="22" mass="2328">MRAVTGATSLIYGKADDVDSTR</sequence>
<dbReference type="EMBL" id="UINC01069646">
    <property type="protein sequence ID" value="SVC03181.1"/>
    <property type="molecule type" value="Genomic_DNA"/>
</dbReference>
<dbReference type="AlphaFoldDB" id="A0A382IX92"/>
<reference evidence="1" key="1">
    <citation type="submission" date="2018-05" db="EMBL/GenBank/DDBJ databases">
        <authorList>
            <person name="Lanie J.A."/>
            <person name="Ng W.-L."/>
            <person name="Kazmierczak K.M."/>
            <person name="Andrzejewski T.M."/>
            <person name="Davidsen T.M."/>
            <person name="Wayne K.J."/>
            <person name="Tettelin H."/>
            <person name="Glass J.I."/>
            <person name="Rusch D."/>
            <person name="Podicherti R."/>
            <person name="Tsui H.-C.T."/>
            <person name="Winkler M.E."/>
        </authorList>
    </citation>
    <scope>NUCLEOTIDE SEQUENCE</scope>
</reference>
<organism evidence="1">
    <name type="scientific">marine metagenome</name>
    <dbReference type="NCBI Taxonomy" id="408172"/>
    <lineage>
        <taxon>unclassified sequences</taxon>
        <taxon>metagenomes</taxon>
        <taxon>ecological metagenomes</taxon>
    </lineage>
</organism>
<name>A0A382IX92_9ZZZZ</name>